<dbReference type="Proteomes" id="UP001060085">
    <property type="component" value="Linkage Group LG05"/>
</dbReference>
<name>A0ACC0AYE6_CATRO</name>
<dbReference type="EMBL" id="CM044705">
    <property type="protein sequence ID" value="KAI5665159.1"/>
    <property type="molecule type" value="Genomic_DNA"/>
</dbReference>
<proteinExistence type="predicted"/>
<evidence type="ECO:0000313" key="2">
    <source>
        <dbReference type="Proteomes" id="UP001060085"/>
    </source>
</evidence>
<evidence type="ECO:0000313" key="1">
    <source>
        <dbReference type="EMBL" id="KAI5665159.1"/>
    </source>
</evidence>
<gene>
    <name evidence="1" type="ORF">M9H77_24482</name>
</gene>
<accession>A0ACC0AYE6</accession>
<reference evidence="2" key="1">
    <citation type="journal article" date="2023" name="Nat. Plants">
        <title>Single-cell RNA sequencing provides a high-resolution roadmap for understanding the multicellular compartmentation of specialized metabolism.</title>
        <authorList>
            <person name="Sun S."/>
            <person name="Shen X."/>
            <person name="Li Y."/>
            <person name="Li Y."/>
            <person name="Wang S."/>
            <person name="Li R."/>
            <person name="Zhang H."/>
            <person name="Shen G."/>
            <person name="Guo B."/>
            <person name="Wei J."/>
            <person name="Xu J."/>
            <person name="St-Pierre B."/>
            <person name="Chen S."/>
            <person name="Sun C."/>
        </authorList>
    </citation>
    <scope>NUCLEOTIDE SEQUENCE [LARGE SCALE GENOMIC DNA]</scope>
</reference>
<protein>
    <submittedName>
        <fullName evidence="1">Uncharacterized protein</fullName>
    </submittedName>
</protein>
<sequence length="636" mass="68993">MFNSYDPRYNDATSYRHRRSDLMGPQPPMVGSGAASYGRGGPGPYGGAIVPPSAVGLGSRVASGGFDGYPVHEPAVRRGFGSGGFGDRRGDVSGRERGVSGRGSDFGNNGGRGGGGRRGFDGGRGGRTGYGGGRGGGRDSFAGGRSGGRGGRHGRSGDDLDNLTLPKQEFGNLVPFEKNFYVESPSVSAMTGQDVAQYRARRDISVEGNDVPKPIRMFQEANFPEYCLEAIARLGFVEPTPIQAQGWPMALKGRDLIGIAETGSGKTLAYLLPALVHVSAQPRLVQGDGPIVLVLAPTRELAVQIQEEALKFGSSANVRCTCIYGGAPKGPQIRDLRKGVEIIIATPGRLIDMLESQHTNLKRVTYLVLDEADRMLDMGFEPQIRKIVSQIRPDRQTLYWSATWPKEVEALARQFLRNPYKVIIGSPELKANQSIQQVVEVLTDLEKYNRLIALLKEVMDGSRILIFVETKRGCDQVTRQLRMDGWPALSIHGDKSQDERDWVLAEFKNGRSPIMIATDVAARGLDVKDIKCVINYDFPSSLEDYVHRIGRTGRAGARGTAFTFFTHANAKYVKDLIKILQGAGQYVPPQLSAMARTASYGGKASGSNFRNRGRGGFGNRGQISGSNNIPLGRRPW</sequence>
<organism evidence="1 2">
    <name type="scientific">Catharanthus roseus</name>
    <name type="common">Madagascar periwinkle</name>
    <name type="synonym">Vinca rosea</name>
    <dbReference type="NCBI Taxonomy" id="4058"/>
    <lineage>
        <taxon>Eukaryota</taxon>
        <taxon>Viridiplantae</taxon>
        <taxon>Streptophyta</taxon>
        <taxon>Embryophyta</taxon>
        <taxon>Tracheophyta</taxon>
        <taxon>Spermatophyta</taxon>
        <taxon>Magnoliopsida</taxon>
        <taxon>eudicotyledons</taxon>
        <taxon>Gunneridae</taxon>
        <taxon>Pentapetalae</taxon>
        <taxon>asterids</taxon>
        <taxon>lamiids</taxon>
        <taxon>Gentianales</taxon>
        <taxon>Apocynaceae</taxon>
        <taxon>Rauvolfioideae</taxon>
        <taxon>Vinceae</taxon>
        <taxon>Catharanthinae</taxon>
        <taxon>Catharanthus</taxon>
    </lineage>
</organism>
<keyword evidence="2" id="KW-1185">Reference proteome</keyword>
<comment type="caution">
    <text evidence="1">The sequence shown here is derived from an EMBL/GenBank/DDBJ whole genome shotgun (WGS) entry which is preliminary data.</text>
</comment>